<feature type="region of interest" description="Disordered" evidence="1">
    <location>
        <begin position="22"/>
        <end position="132"/>
    </location>
</feature>
<reference evidence="2" key="1">
    <citation type="journal article" date="2022" name="bioRxiv">
        <title>Sequencing and chromosome-scale assembly of the giantPleurodeles waltlgenome.</title>
        <authorList>
            <person name="Brown T."/>
            <person name="Elewa A."/>
            <person name="Iarovenko S."/>
            <person name="Subramanian E."/>
            <person name="Araus A.J."/>
            <person name="Petzold A."/>
            <person name="Susuki M."/>
            <person name="Suzuki K.-i.T."/>
            <person name="Hayashi T."/>
            <person name="Toyoda A."/>
            <person name="Oliveira C."/>
            <person name="Osipova E."/>
            <person name="Leigh N.D."/>
            <person name="Simon A."/>
            <person name="Yun M.H."/>
        </authorList>
    </citation>
    <scope>NUCLEOTIDE SEQUENCE</scope>
    <source>
        <strain evidence="2">20211129_DDA</strain>
        <tissue evidence="2">Liver</tissue>
    </source>
</reference>
<proteinExistence type="predicted"/>
<dbReference type="EMBL" id="JANPWB010000007">
    <property type="protein sequence ID" value="KAJ1169609.1"/>
    <property type="molecule type" value="Genomic_DNA"/>
</dbReference>
<sequence>MNWALIKALKSFTQPLTNFGRRELLGEGSQPARSQSHDSKEVPNLQLQRAGGSSSGEILAQMKASVLRDHEYGGFNPREAASPFPMPSHPQIESQERSSSTSESEDLQKDSPPLKKKRKSHRVSSDAPAPSG</sequence>
<feature type="compositionally biased region" description="Polar residues" evidence="1">
    <location>
        <begin position="45"/>
        <end position="56"/>
    </location>
</feature>
<gene>
    <name evidence="2" type="ORF">NDU88_001500</name>
</gene>
<dbReference type="AlphaFoldDB" id="A0AAV7SZE6"/>
<comment type="caution">
    <text evidence="2">The sequence shown here is derived from an EMBL/GenBank/DDBJ whole genome shotgun (WGS) entry which is preliminary data.</text>
</comment>
<name>A0AAV7SZE6_PLEWA</name>
<evidence type="ECO:0000313" key="3">
    <source>
        <dbReference type="Proteomes" id="UP001066276"/>
    </source>
</evidence>
<keyword evidence="3" id="KW-1185">Reference proteome</keyword>
<accession>A0AAV7SZE6</accession>
<protein>
    <submittedName>
        <fullName evidence="2">Uncharacterized protein</fullName>
    </submittedName>
</protein>
<evidence type="ECO:0000256" key="1">
    <source>
        <dbReference type="SAM" id="MobiDB-lite"/>
    </source>
</evidence>
<evidence type="ECO:0000313" key="2">
    <source>
        <dbReference type="EMBL" id="KAJ1169609.1"/>
    </source>
</evidence>
<dbReference type="Proteomes" id="UP001066276">
    <property type="component" value="Chromosome 4_1"/>
</dbReference>
<organism evidence="2 3">
    <name type="scientific">Pleurodeles waltl</name>
    <name type="common">Iberian ribbed newt</name>
    <dbReference type="NCBI Taxonomy" id="8319"/>
    <lineage>
        <taxon>Eukaryota</taxon>
        <taxon>Metazoa</taxon>
        <taxon>Chordata</taxon>
        <taxon>Craniata</taxon>
        <taxon>Vertebrata</taxon>
        <taxon>Euteleostomi</taxon>
        <taxon>Amphibia</taxon>
        <taxon>Batrachia</taxon>
        <taxon>Caudata</taxon>
        <taxon>Salamandroidea</taxon>
        <taxon>Salamandridae</taxon>
        <taxon>Pleurodelinae</taxon>
        <taxon>Pleurodeles</taxon>
    </lineage>
</organism>